<sequence length="155" mass="16977">MPCPSAAVEYSPTPQLIAIFIFLVAPIFYLIGCLLIGLIRLLASLVKMIVSKFFAMLYSDSTNPPNKTTDVVRYPSSSIKESDSASSARTSTNSSKESLHRENFNDAADQSSHHSESELENDVSSVEENMTQMVQNGDVHRRKVAKCSESEAAIS</sequence>
<keyword evidence="4" id="KW-1185">Reference proteome</keyword>
<accession>A0A0M3IY56</accession>
<evidence type="ECO:0000313" key="3">
    <source>
        <dbReference type="EMBL" id="VDK17353.1"/>
    </source>
</evidence>
<proteinExistence type="predicted"/>
<dbReference type="WBParaSite" id="ASIM_0000017201-mRNA-1">
    <property type="protein sequence ID" value="ASIM_0000017201-mRNA-1"/>
    <property type="gene ID" value="ASIM_0000017201"/>
</dbReference>
<feature type="compositionally biased region" description="Low complexity" evidence="1">
    <location>
        <begin position="76"/>
        <end position="96"/>
    </location>
</feature>
<name>A0A0M3IY56_ANISI</name>
<dbReference type="Proteomes" id="UP000267096">
    <property type="component" value="Unassembled WGS sequence"/>
</dbReference>
<feature type="compositionally biased region" description="Polar residues" evidence="1">
    <location>
        <begin position="122"/>
        <end position="135"/>
    </location>
</feature>
<organism evidence="5">
    <name type="scientific">Anisakis simplex</name>
    <name type="common">Herring worm</name>
    <dbReference type="NCBI Taxonomy" id="6269"/>
    <lineage>
        <taxon>Eukaryota</taxon>
        <taxon>Metazoa</taxon>
        <taxon>Ecdysozoa</taxon>
        <taxon>Nematoda</taxon>
        <taxon>Chromadorea</taxon>
        <taxon>Rhabditida</taxon>
        <taxon>Spirurina</taxon>
        <taxon>Ascaridomorpha</taxon>
        <taxon>Ascaridoidea</taxon>
        <taxon>Anisakidae</taxon>
        <taxon>Anisakis</taxon>
        <taxon>Anisakis simplex complex</taxon>
    </lineage>
</organism>
<keyword evidence="2" id="KW-0812">Transmembrane</keyword>
<gene>
    <name evidence="3" type="ORF">ASIM_LOCUS87</name>
</gene>
<evidence type="ECO:0000256" key="1">
    <source>
        <dbReference type="SAM" id="MobiDB-lite"/>
    </source>
</evidence>
<reference evidence="3 4" key="2">
    <citation type="submission" date="2018-11" db="EMBL/GenBank/DDBJ databases">
        <authorList>
            <consortium name="Pathogen Informatics"/>
        </authorList>
    </citation>
    <scope>NUCLEOTIDE SEQUENCE [LARGE SCALE GENOMIC DNA]</scope>
</reference>
<evidence type="ECO:0000313" key="5">
    <source>
        <dbReference type="WBParaSite" id="ASIM_0000017201-mRNA-1"/>
    </source>
</evidence>
<keyword evidence="2" id="KW-1133">Transmembrane helix</keyword>
<evidence type="ECO:0000313" key="4">
    <source>
        <dbReference type="Proteomes" id="UP000267096"/>
    </source>
</evidence>
<dbReference type="AlphaFoldDB" id="A0A0M3IY56"/>
<feature type="compositionally biased region" description="Polar residues" evidence="1">
    <location>
        <begin position="59"/>
        <end position="69"/>
    </location>
</feature>
<reference evidence="5" key="1">
    <citation type="submission" date="2017-02" db="UniProtKB">
        <authorList>
            <consortium name="WormBaseParasite"/>
        </authorList>
    </citation>
    <scope>IDENTIFICATION</scope>
</reference>
<feature type="region of interest" description="Disordered" evidence="1">
    <location>
        <begin position="59"/>
        <end position="155"/>
    </location>
</feature>
<keyword evidence="2" id="KW-0472">Membrane</keyword>
<protein>
    <submittedName>
        <fullName evidence="5">Pecanex-like protein</fullName>
    </submittedName>
</protein>
<evidence type="ECO:0000256" key="2">
    <source>
        <dbReference type="SAM" id="Phobius"/>
    </source>
</evidence>
<feature type="transmembrane region" description="Helical" evidence="2">
    <location>
        <begin position="16"/>
        <end position="43"/>
    </location>
</feature>
<dbReference type="EMBL" id="UYRR01000021">
    <property type="protein sequence ID" value="VDK17353.1"/>
    <property type="molecule type" value="Genomic_DNA"/>
</dbReference>